<organism evidence="5">
    <name type="scientific">marine sediment metagenome</name>
    <dbReference type="NCBI Taxonomy" id="412755"/>
    <lineage>
        <taxon>unclassified sequences</taxon>
        <taxon>metagenomes</taxon>
        <taxon>ecological metagenomes</taxon>
    </lineage>
</organism>
<feature type="region of interest" description="Disordered" evidence="3">
    <location>
        <begin position="1"/>
        <end position="27"/>
    </location>
</feature>
<comment type="caution">
    <text evidence="5">The sequence shown here is derived from an EMBL/GenBank/DDBJ whole genome shotgun (WGS) entry which is preliminary data.</text>
</comment>
<evidence type="ECO:0000313" key="5">
    <source>
        <dbReference type="EMBL" id="GAI07710.1"/>
    </source>
</evidence>
<dbReference type="GO" id="GO:0003677">
    <property type="term" value="F:DNA binding"/>
    <property type="evidence" value="ECO:0007669"/>
    <property type="project" value="UniProtKB-KW"/>
</dbReference>
<feature type="non-terminal residue" evidence="5">
    <location>
        <position position="1"/>
    </location>
</feature>
<sequence length="227" mass="25524">CKRHGFLNPMDMIDPPTRRKKVRPTLSSQEMNQLTSHAQSLRDRALLSLFIDSGLRASEAACLRKQNIFEDYIKVDGKSGERQIPISEETRCLLLALVNTNGTGDYVFTNKRGLPLTRHGIYWIVRGYMRKAGINRPKLGSHRIRHAFGKHWIKNGGDTRSLQKIMGHSNISTTELYVELDNDEIVAKHHQFTPLRSTHAAAQGSFLDKAQAVREAEAILKGASHGS</sequence>
<proteinExistence type="predicted"/>
<dbReference type="SUPFAM" id="SSF56349">
    <property type="entry name" value="DNA breaking-rejoining enzymes"/>
    <property type="match status" value="1"/>
</dbReference>
<dbReference type="InterPro" id="IPR002104">
    <property type="entry name" value="Integrase_catalytic"/>
</dbReference>
<keyword evidence="2" id="KW-0233">DNA recombination</keyword>
<dbReference type="InterPro" id="IPR011010">
    <property type="entry name" value="DNA_brk_join_enz"/>
</dbReference>
<accession>X1LZ70</accession>
<feature type="domain" description="Tyr recombinase" evidence="4">
    <location>
        <begin position="21"/>
        <end position="190"/>
    </location>
</feature>
<dbReference type="GO" id="GO:0015074">
    <property type="term" value="P:DNA integration"/>
    <property type="evidence" value="ECO:0007669"/>
    <property type="project" value="InterPro"/>
</dbReference>
<dbReference type="Gene3D" id="1.10.443.10">
    <property type="entry name" value="Intergrase catalytic core"/>
    <property type="match status" value="1"/>
</dbReference>
<evidence type="ECO:0000256" key="2">
    <source>
        <dbReference type="ARBA" id="ARBA00023172"/>
    </source>
</evidence>
<keyword evidence="1" id="KW-0238">DNA-binding</keyword>
<dbReference type="PANTHER" id="PTHR30349">
    <property type="entry name" value="PHAGE INTEGRASE-RELATED"/>
    <property type="match status" value="1"/>
</dbReference>
<evidence type="ECO:0000256" key="1">
    <source>
        <dbReference type="ARBA" id="ARBA00023125"/>
    </source>
</evidence>
<protein>
    <recommendedName>
        <fullName evidence="4">Tyr recombinase domain-containing protein</fullName>
    </recommendedName>
</protein>
<dbReference type="GO" id="GO:0006310">
    <property type="term" value="P:DNA recombination"/>
    <property type="evidence" value="ECO:0007669"/>
    <property type="project" value="UniProtKB-KW"/>
</dbReference>
<dbReference type="EMBL" id="BARV01007418">
    <property type="protein sequence ID" value="GAI07710.1"/>
    <property type="molecule type" value="Genomic_DNA"/>
</dbReference>
<dbReference type="Pfam" id="PF00589">
    <property type="entry name" value="Phage_integrase"/>
    <property type="match status" value="1"/>
</dbReference>
<dbReference type="InterPro" id="IPR013762">
    <property type="entry name" value="Integrase-like_cat_sf"/>
</dbReference>
<dbReference type="InterPro" id="IPR050090">
    <property type="entry name" value="Tyrosine_recombinase_XerCD"/>
</dbReference>
<evidence type="ECO:0000256" key="3">
    <source>
        <dbReference type="SAM" id="MobiDB-lite"/>
    </source>
</evidence>
<dbReference type="PANTHER" id="PTHR30349:SF41">
    <property type="entry name" value="INTEGRASE_RECOMBINASE PROTEIN MJ0367-RELATED"/>
    <property type="match status" value="1"/>
</dbReference>
<name>X1LZ70_9ZZZZ</name>
<dbReference type="AlphaFoldDB" id="X1LZ70"/>
<evidence type="ECO:0000259" key="4">
    <source>
        <dbReference type="PROSITE" id="PS51898"/>
    </source>
</evidence>
<gene>
    <name evidence="5" type="ORF">S06H3_15108</name>
</gene>
<reference evidence="5" key="1">
    <citation type="journal article" date="2014" name="Front. Microbiol.">
        <title>High frequency of phylogenetically diverse reductive dehalogenase-homologous genes in deep subseafloor sedimentary metagenomes.</title>
        <authorList>
            <person name="Kawai M."/>
            <person name="Futagami T."/>
            <person name="Toyoda A."/>
            <person name="Takaki Y."/>
            <person name="Nishi S."/>
            <person name="Hori S."/>
            <person name="Arai W."/>
            <person name="Tsubouchi T."/>
            <person name="Morono Y."/>
            <person name="Uchiyama I."/>
            <person name="Ito T."/>
            <person name="Fujiyama A."/>
            <person name="Inagaki F."/>
            <person name="Takami H."/>
        </authorList>
    </citation>
    <scope>NUCLEOTIDE SEQUENCE</scope>
    <source>
        <strain evidence="5">Expedition CK06-06</strain>
    </source>
</reference>
<dbReference type="PROSITE" id="PS51898">
    <property type="entry name" value="TYR_RECOMBINASE"/>
    <property type="match status" value="1"/>
</dbReference>